<dbReference type="InterPro" id="IPR000358">
    <property type="entry name" value="RNR_small_fam"/>
</dbReference>
<reference evidence="10 11" key="1">
    <citation type="journal article" date="2019" name="Appl. Microbiol. Biotechnol.">
        <title>Uncovering carbohydrate metabolism through a genotype-phenotype association study of 56 lactic acid bacteria genomes.</title>
        <authorList>
            <person name="Buron-Moles G."/>
            <person name="Chailyan A."/>
            <person name="Dolejs I."/>
            <person name="Forster J."/>
            <person name="Miks M.H."/>
        </authorList>
    </citation>
    <scope>NUCLEOTIDE SEQUENCE [LARGE SCALE GENOMIC DNA]</scope>
    <source>
        <strain evidence="10 11">ATCC 700006</strain>
    </source>
</reference>
<evidence type="ECO:0000256" key="4">
    <source>
        <dbReference type="ARBA" id="ARBA00012274"/>
    </source>
</evidence>
<dbReference type="EC" id="1.17.4.1" evidence="4"/>
<keyword evidence="5" id="KW-0479">Metal-binding</keyword>
<dbReference type="InterPro" id="IPR033909">
    <property type="entry name" value="RNR_small"/>
</dbReference>
<dbReference type="Proteomes" id="UP000295681">
    <property type="component" value="Unassembled WGS sequence"/>
</dbReference>
<evidence type="ECO:0000313" key="11">
    <source>
        <dbReference type="Proteomes" id="UP000295681"/>
    </source>
</evidence>
<keyword evidence="6" id="KW-0560">Oxidoreductase</keyword>
<comment type="subunit">
    <text evidence="3">Tetramer of two alpha and two beta subunits.</text>
</comment>
<evidence type="ECO:0000256" key="6">
    <source>
        <dbReference type="ARBA" id="ARBA00023002"/>
    </source>
</evidence>
<dbReference type="InterPro" id="IPR012348">
    <property type="entry name" value="RNR-like"/>
</dbReference>
<dbReference type="GO" id="GO:0046872">
    <property type="term" value="F:metal ion binding"/>
    <property type="evidence" value="ECO:0007669"/>
    <property type="project" value="UniProtKB-KW"/>
</dbReference>
<gene>
    <name evidence="10" type="ORF">C5L23_000964</name>
</gene>
<protein>
    <recommendedName>
        <fullName evidence="4">ribonucleoside-diphosphate reductase</fullName>
        <ecNumber evidence="4">1.17.4.1</ecNumber>
    </recommendedName>
</protein>
<evidence type="ECO:0000256" key="7">
    <source>
        <dbReference type="ARBA" id="ARBA00023004"/>
    </source>
</evidence>
<proteinExistence type="inferred from homology"/>
<dbReference type="AlphaFoldDB" id="A0A4R5NAI1"/>
<comment type="catalytic activity">
    <reaction evidence="9">
        <text>a 2'-deoxyribonucleoside 5'-diphosphate + [thioredoxin]-disulfide + H2O = a ribonucleoside 5'-diphosphate + [thioredoxin]-dithiol</text>
        <dbReference type="Rhea" id="RHEA:23252"/>
        <dbReference type="Rhea" id="RHEA-COMP:10698"/>
        <dbReference type="Rhea" id="RHEA-COMP:10700"/>
        <dbReference type="ChEBI" id="CHEBI:15377"/>
        <dbReference type="ChEBI" id="CHEBI:29950"/>
        <dbReference type="ChEBI" id="CHEBI:50058"/>
        <dbReference type="ChEBI" id="CHEBI:57930"/>
        <dbReference type="ChEBI" id="CHEBI:73316"/>
        <dbReference type="EC" id="1.17.4.1"/>
    </reaction>
</comment>
<dbReference type="GO" id="GO:0009263">
    <property type="term" value="P:deoxyribonucleotide biosynthetic process"/>
    <property type="evidence" value="ECO:0007669"/>
    <property type="project" value="UniProtKB-KW"/>
</dbReference>
<evidence type="ECO:0000256" key="2">
    <source>
        <dbReference type="ARBA" id="ARBA00009303"/>
    </source>
</evidence>
<dbReference type="Pfam" id="PF00268">
    <property type="entry name" value="Ribonuc_red_sm"/>
    <property type="match status" value="1"/>
</dbReference>
<evidence type="ECO:0000256" key="9">
    <source>
        <dbReference type="ARBA" id="ARBA00047754"/>
    </source>
</evidence>
<dbReference type="CDD" id="cd01049">
    <property type="entry name" value="RNRR2"/>
    <property type="match status" value="1"/>
</dbReference>
<evidence type="ECO:0000256" key="8">
    <source>
        <dbReference type="ARBA" id="ARBA00023116"/>
    </source>
</evidence>
<dbReference type="SUPFAM" id="SSF47240">
    <property type="entry name" value="Ferritin-like"/>
    <property type="match status" value="1"/>
</dbReference>
<sequence>MAKNYTAINWDDIEDELDEFVWDKATAQFWLDTRVPVSQDMSDWQSLTDDERDVVKKAVGGLALLDTLQSEAGCHVMRDDVLTRKETAVLNDFLLMESIHAKSYGTILTSLNVRKDIDAIYSWMNNNERMQYKAQVVNEIYKTGDGLQQKIASVFLEGILYYSNFFTPLWYLGNNKLANLAEIIKLVIRDESVHGTYLGYKFKLGYQQLSEPEQKKLTDWMYPVLDDLLENEFAYTDDLYAKIGLAEEVKTFVKYNANKSLQNMGFDSRYPDISLEDINPIVMNGISSETANHDFFSQVGAGYLMGTAEPMVEDDYDF</sequence>
<accession>A0A4R5NAI1</accession>
<dbReference type="RefSeq" id="WP_133264173.1">
    <property type="nucleotide sequence ID" value="NZ_JAGYGP010000001.1"/>
</dbReference>
<evidence type="ECO:0000256" key="1">
    <source>
        <dbReference type="ARBA" id="ARBA00001962"/>
    </source>
</evidence>
<dbReference type="InterPro" id="IPR009078">
    <property type="entry name" value="Ferritin-like_SF"/>
</dbReference>
<dbReference type="GO" id="GO:0005971">
    <property type="term" value="C:ribonucleoside-diphosphate reductase complex"/>
    <property type="evidence" value="ECO:0007669"/>
    <property type="project" value="InterPro"/>
</dbReference>
<dbReference type="NCBIfam" id="TIGR04171">
    <property type="entry name" value="RNR_1b_NrdF"/>
    <property type="match status" value="1"/>
</dbReference>
<dbReference type="EMBL" id="PUFI01000005">
    <property type="protein sequence ID" value="TDG69502.1"/>
    <property type="molecule type" value="Genomic_DNA"/>
</dbReference>
<organism evidence="10 11">
    <name type="scientific">Leuconostoc fallax</name>
    <dbReference type="NCBI Taxonomy" id="1251"/>
    <lineage>
        <taxon>Bacteria</taxon>
        <taxon>Bacillati</taxon>
        <taxon>Bacillota</taxon>
        <taxon>Bacilli</taxon>
        <taxon>Lactobacillales</taxon>
        <taxon>Lactobacillaceae</taxon>
        <taxon>Leuconostoc</taxon>
    </lineage>
</organism>
<evidence type="ECO:0000313" key="10">
    <source>
        <dbReference type="EMBL" id="TDG69502.1"/>
    </source>
</evidence>
<dbReference type="PANTHER" id="PTHR23409:SF18">
    <property type="entry name" value="RIBONUCLEOSIDE-DIPHOSPHATE REDUCTASE SUBUNIT M2"/>
    <property type="match status" value="1"/>
</dbReference>
<keyword evidence="8" id="KW-0215">Deoxyribonucleotide synthesis</keyword>
<dbReference type="NCBIfam" id="NF007183">
    <property type="entry name" value="PRK09614.1-2"/>
    <property type="match status" value="1"/>
</dbReference>
<comment type="caution">
    <text evidence="10">The sequence shown here is derived from an EMBL/GenBank/DDBJ whole genome shotgun (WGS) entry which is preliminary data.</text>
</comment>
<dbReference type="PANTHER" id="PTHR23409">
    <property type="entry name" value="RIBONUCLEOSIDE-DIPHOSPHATE REDUCTASE SMALL CHAIN"/>
    <property type="match status" value="1"/>
</dbReference>
<dbReference type="STRING" id="907931.GCA_000165675_01430"/>
<dbReference type="UniPathway" id="UPA00326"/>
<evidence type="ECO:0000256" key="5">
    <source>
        <dbReference type="ARBA" id="ARBA00022723"/>
    </source>
</evidence>
<keyword evidence="7" id="KW-0408">Iron</keyword>
<comment type="similarity">
    <text evidence="2">Belongs to the ribonucleoside diphosphate reductase small chain family.</text>
</comment>
<dbReference type="Gene3D" id="1.10.620.20">
    <property type="entry name" value="Ribonucleotide Reductase, subunit A"/>
    <property type="match status" value="1"/>
</dbReference>
<evidence type="ECO:0000256" key="3">
    <source>
        <dbReference type="ARBA" id="ARBA00011209"/>
    </source>
</evidence>
<keyword evidence="11" id="KW-1185">Reference proteome</keyword>
<dbReference type="GO" id="GO:0004748">
    <property type="term" value="F:ribonucleoside-diphosphate reductase activity, thioredoxin disulfide as acceptor"/>
    <property type="evidence" value="ECO:0007669"/>
    <property type="project" value="UniProtKB-EC"/>
</dbReference>
<comment type="cofactor">
    <cofactor evidence="1">
        <name>Fe cation</name>
        <dbReference type="ChEBI" id="CHEBI:24875"/>
    </cofactor>
</comment>
<dbReference type="InterPro" id="IPR026494">
    <property type="entry name" value="RNR_NrdF-like"/>
</dbReference>
<name>A0A4R5NAI1_9LACO</name>